<protein>
    <submittedName>
        <fullName evidence="3">PIBF1</fullName>
    </submittedName>
</protein>
<gene>
    <name evidence="3" type="ORF">MEDL_22373</name>
</gene>
<sequence length="616" mass="72663">MAARDLSKTFDEFESDELSLETSVPTDLTLSPERETDRFAGDRKDRRTKITRQLIERKQLMHDMQLLRIELSQKNLTLENVKAESLQRVEELEERLNDALHQKQILTARLESQLTIQEQESKRRQNLVKEELEDVRRKQQQLEGTNEKLQEREGGIGQSEEDLSLRDYVAMKFYEAVRPVQTECDELRLRTSTLEADARSSSKQISELQSKLDQERDEHGDIRVKYQKLVMDLSETKSQVKQEDYKVNNYDQLKHERDNLEHDRLESQRQLTVLDGSHHTLQKERDELHSDFTAAKQSLSLLKQDKDYLTKQVSDLTNRCTYAEEKLQQINAQLDDAKRSREEMYENMSSSRNLREARDMSMSEKDRAQNTERETSTKYEQLMTQFRELQMNGDNKVVELQNDLKLKGFEVERTLMVHEETVRNLKEAQLEIEKHQKKIEVLTKEYYVLQTSMEKKVVELESHISDKKAKLETYEKVEKELDDIVMQAAEVEDETEAEKVLFSYGYGANIPSTSKRRLQQSVHLARRVLQLEKINSNQKKEIDVEKLKLKQLAEELKNSNSILDQAQQPYNYLIESIRQRDNQIMKQKDYTATLENDVKKFTKEKEDLNGQRTRCL</sequence>
<feature type="compositionally biased region" description="Basic and acidic residues" evidence="2">
    <location>
        <begin position="353"/>
        <end position="376"/>
    </location>
</feature>
<accession>A0A8S3RFM7</accession>
<feature type="region of interest" description="Disordered" evidence="2">
    <location>
        <begin position="343"/>
        <end position="376"/>
    </location>
</feature>
<dbReference type="InterPro" id="IPR026205">
    <property type="entry name" value="PIBF1"/>
</dbReference>
<dbReference type="GO" id="GO:0060271">
    <property type="term" value="P:cilium assembly"/>
    <property type="evidence" value="ECO:0007669"/>
    <property type="project" value="TreeGrafter"/>
</dbReference>
<evidence type="ECO:0000313" key="3">
    <source>
        <dbReference type="EMBL" id="CAG2208140.1"/>
    </source>
</evidence>
<dbReference type="PANTHER" id="PTHR18950">
    <property type="entry name" value="PROGESTERONE-INDUCED BLOCKING FACTOR 1"/>
    <property type="match status" value="1"/>
</dbReference>
<proteinExistence type="predicted"/>
<dbReference type="GO" id="GO:0005815">
    <property type="term" value="C:microtubule organizing center"/>
    <property type="evidence" value="ECO:0007669"/>
    <property type="project" value="TreeGrafter"/>
</dbReference>
<organism evidence="3 4">
    <name type="scientific">Mytilus edulis</name>
    <name type="common">Blue mussel</name>
    <dbReference type="NCBI Taxonomy" id="6550"/>
    <lineage>
        <taxon>Eukaryota</taxon>
        <taxon>Metazoa</taxon>
        <taxon>Spiralia</taxon>
        <taxon>Lophotrochozoa</taxon>
        <taxon>Mollusca</taxon>
        <taxon>Bivalvia</taxon>
        <taxon>Autobranchia</taxon>
        <taxon>Pteriomorphia</taxon>
        <taxon>Mytilida</taxon>
        <taxon>Mytiloidea</taxon>
        <taxon>Mytilidae</taxon>
        <taxon>Mytilinae</taxon>
        <taxon>Mytilus</taxon>
    </lineage>
</organism>
<keyword evidence="1" id="KW-0175">Coiled coil</keyword>
<comment type="caution">
    <text evidence="3">The sequence shown here is derived from an EMBL/GenBank/DDBJ whole genome shotgun (WGS) entry which is preliminary data.</text>
</comment>
<feature type="compositionally biased region" description="Polar residues" evidence="2">
    <location>
        <begin position="195"/>
        <end position="209"/>
    </location>
</feature>
<feature type="region of interest" description="Disordered" evidence="2">
    <location>
        <begin position="137"/>
        <end position="157"/>
    </location>
</feature>
<evidence type="ECO:0000313" key="4">
    <source>
        <dbReference type="Proteomes" id="UP000683360"/>
    </source>
</evidence>
<feature type="region of interest" description="Disordered" evidence="2">
    <location>
        <begin position="195"/>
        <end position="216"/>
    </location>
</feature>
<dbReference type="AlphaFoldDB" id="A0A8S3RFM7"/>
<feature type="compositionally biased region" description="Basic and acidic residues" evidence="2">
    <location>
        <begin position="145"/>
        <end position="154"/>
    </location>
</feature>
<keyword evidence="4" id="KW-1185">Reference proteome</keyword>
<reference evidence="3" key="1">
    <citation type="submission" date="2021-03" db="EMBL/GenBank/DDBJ databases">
        <authorList>
            <person name="Bekaert M."/>
        </authorList>
    </citation>
    <scope>NUCLEOTIDE SEQUENCE</scope>
</reference>
<feature type="coiled-coil region" evidence="1">
    <location>
        <begin position="418"/>
        <end position="494"/>
    </location>
</feature>
<dbReference type="PANTHER" id="PTHR18950:SF0">
    <property type="entry name" value="PROGESTERONE IMMUNOMODULATORY BINDING FACTOR 1"/>
    <property type="match status" value="1"/>
</dbReference>
<evidence type="ECO:0000256" key="1">
    <source>
        <dbReference type="SAM" id="Coils"/>
    </source>
</evidence>
<dbReference type="EMBL" id="CAJPWZ010001104">
    <property type="protein sequence ID" value="CAG2208140.1"/>
    <property type="molecule type" value="Genomic_DNA"/>
</dbReference>
<dbReference type="OrthoDB" id="299638at2759"/>
<dbReference type="Proteomes" id="UP000683360">
    <property type="component" value="Unassembled WGS sequence"/>
</dbReference>
<evidence type="ECO:0000256" key="2">
    <source>
        <dbReference type="SAM" id="MobiDB-lite"/>
    </source>
</evidence>
<name>A0A8S3RFM7_MYTED</name>